<name>A0A845QUI5_9CLOT</name>
<organism evidence="2 3">
    <name type="scientific">Senegalia massiliensis</name>
    <dbReference type="NCBI Taxonomy" id="1720316"/>
    <lineage>
        <taxon>Bacteria</taxon>
        <taxon>Bacillati</taxon>
        <taxon>Bacillota</taxon>
        <taxon>Clostridia</taxon>
        <taxon>Eubacteriales</taxon>
        <taxon>Clostridiaceae</taxon>
        <taxon>Senegalia</taxon>
    </lineage>
</organism>
<dbReference type="PANTHER" id="PTHR39966:SF1">
    <property type="entry name" value="HEMERYTHRIN-LIKE DOMAIN-CONTAINING PROTEIN"/>
    <property type="match status" value="1"/>
</dbReference>
<evidence type="ECO:0000259" key="1">
    <source>
        <dbReference type="Pfam" id="PF01814"/>
    </source>
</evidence>
<dbReference type="AlphaFoldDB" id="A0A845QUI5"/>
<dbReference type="InterPro" id="IPR012312">
    <property type="entry name" value="Hemerythrin-like"/>
</dbReference>
<evidence type="ECO:0000313" key="2">
    <source>
        <dbReference type="EMBL" id="NBI05901.1"/>
    </source>
</evidence>
<dbReference type="OrthoDB" id="9785474at2"/>
<comment type="caution">
    <text evidence="2">The sequence shown here is derived from an EMBL/GenBank/DDBJ whole genome shotgun (WGS) entry which is preliminary data.</text>
</comment>
<evidence type="ECO:0000313" key="3">
    <source>
        <dbReference type="Proteomes" id="UP000467132"/>
    </source>
</evidence>
<proteinExistence type="predicted"/>
<accession>A0A845QUI5</accession>
<protein>
    <submittedName>
        <fullName evidence="2">Hemerythrin domain-containing protein</fullName>
    </submittedName>
</protein>
<feature type="domain" description="Hemerythrin-like" evidence="1">
    <location>
        <begin position="3"/>
        <end position="139"/>
    </location>
</feature>
<sequence length="185" mass="21809">MNSIDVLVNEHNNIKRVLKIIRCLCVNMVEGNKVEIDDFSKIIDFIRNYADKYHHGKEEEMLFKYMQEDLSSDIGEGPVRGMFIEHDYARSFIMNLEIAIKEYKNGNTESKVDIIANAIGYANLLNNHILKEDNVIYKYAITHLPKKTINKMNKEFEILEQKQENIEKRKKYIDLIENLSKKYNC</sequence>
<dbReference type="Gene3D" id="1.20.120.520">
    <property type="entry name" value="nmb1532 protein domain like"/>
    <property type="match status" value="1"/>
</dbReference>
<dbReference type="Pfam" id="PF01814">
    <property type="entry name" value="Hemerythrin"/>
    <property type="match status" value="1"/>
</dbReference>
<dbReference type="Proteomes" id="UP000467132">
    <property type="component" value="Unassembled WGS sequence"/>
</dbReference>
<keyword evidence="3" id="KW-1185">Reference proteome</keyword>
<dbReference type="EMBL" id="QXXA01000004">
    <property type="protein sequence ID" value="NBI05901.1"/>
    <property type="molecule type" value="Genomic_DNA"/>
</dbReference>
<reference evidence="2 3" key="1">
    <citation type="submission" date="2018-08" db="EMBL/GenBank/DDBJ databases">
        <title>Murine metabolic-syndrome-specific gut microbial biobank.</title>
        <authorList>
            <person name="Liu C."/>
        </authorList>
    </citation>
    <scope>NUCLEOTIDE SEQUENCE [LARGE SCALE GENOMIC DNA]</scope>
    <source>
        <strain evidence="2 3">583</strain>
    </source>
</reference>
<dbReference type="PANTHER" id="PTHR39966">
    <property type="entry name" value="BLL2471 PROTEIN-RELATED"/>
    <property type="match status" value="1"/>
</dbReference>
<dbReference type="CDD" id="cd12108">
    <property type="entry name" value="Hr-like"/>
    <property type="match status" value="1"/>
</dbReference>
<dbReference type="GO" id="GO:0005886">
    <property type="term" value="C:plasma membrane"/>
    <property type="evidence" value="ECO:0007669"/>
    <property type="project" value="TreeGrafter"/>
</dbReference>
<gene>
    <name evidence="2" type="ORF">D3Z33_03395</name>
</gene>
<dbReference type="RefSeq" id="WP_160196388.1">
    <property type="nucleotide sequence ID" value="NZ_QXXA01000004.1"/>
</dbReference>